<dbReference type="SMART" id="SM00349">
    <property type="entry name" value="KRAB"/>
    <property type="match status" value="1"/>
</dbReference>
<dbReference type="PROSITE" id="PS50805">
    <property type="entry name" value="KRAB"/>
    <property type="match status" value="1"/>
</dbReference>
<dbReference type="AlphaFoldDB" id="A0A2K6AZA4"/>
<dbReference type="Bgee" id="ENSMNEG00000020719">
    <property type="expression patterns" value="Expressed in lymph node and 12 other cell types or tissues"/>
</dbReference>
<dbReference type="InterPro" id="IPR050169">
    <property type="entry name" value="Krueppel_C2H2_ZnF"/>
</dbReference>
<dbReference type="Proteomes" id="UP000233120">
    <property type="component" value="Unassembled WGS sequence"/>
</dbReference>
<dbReference type="Gene3D" id="6.10.140.140">
    <property type="match status" value="1"/>
</dbReference>
<proteinExistence type="predicted"/>
<reference evidence="2" key="1">
    <citation type="submission" date="2025-08" db="UniProtKB">
        <authorList>
            <consortium name="Ensembl"/>
        </authorList>
    </citation>
    <scope>IDENTIFICATION</scope>
</reference>
<dbReference type="SUPFAM" id="SSF109640">
    <property type="entry name" value="KRAB domain (Kruppel-associated box)"/>
    <property type="match status" value="1"/>
</dbReference>
<evidence type="ECO:0000313" key="3">
    <source>
        <dbReference type="Proteomes" id="UP000233120"/>
    </source>
</evidence>
<dbReference type="GeneTree" id="ENSGT01150000286936"/>
<dbReference type="GO" id="GO:0006355">
    <property type="term" value="P:regulation of DNA-templated transcription"/>
    <property type="evidence" value="ECO:0007669"/>
    <property type="project" value="InterPro"/>
</dbReference>
<organism evidence="2 3">
    <name type="scientific">Macaca nemestrina</name>
    <name type="common">Pig-tailed macaque</name>
    <dbReference type="NCBI Taxonomy" id="9545"/>
    <lineage>
        <taxon>Eukaryota</taxon>
        <taxon>Metazoa</taxon>
        <taxon>Chordata</taxon>
        <taxon>Craniata</taxon>
        <taxon>Vertebrata</taxon>
        <taxon>Euteleostomi</taxon>
        <taxon>Mammalia</taxon>
        <taxon>Eutheria</taxon>
        <taxon>Euarchontoglires</taxon>
        <taxon>Primates</taxon>
        <taxon>Haplorrhini</taxon>
        <taxon>Catarrhini</taxon>
        <taxon>Cercopithecidae</taxon>
        <taxon>Cercopithecinae</taxon>
        <taxon>Macaca</taxon>
    </lineage>
</organism>
<dbReference type="InterPro" id="IPR001909">
    <property type="entry name" value="KRAB"/>
</dbReference>
<evidence type="ECO:0000259" key="1">
    <source>
        <dbReference type="PROSITE" id="PS50805"/>
    </source>
</evidence>
<dbReference type="InterPro" id="IPR036051">
    <property type="entry name" value="KRAB_dom_sf"/>
</dbReference>
<keyword evidence="3" id="KW-1185">Reference proteome</keyword>
<reference evidence="2" key="2">
    <citation type="submission" date="2025-09" db="UniProtKB">
        <authorList>
            <consortium name="Ensembl"/>
        </authorList>
    </citation>
    <scope>IDENTIFICATION</scope>
</reference>
<dbReference type="CDD" id="cd07765">
    <property type="entry name" value="KRAB_A-box"/>
    <property type="match status" value="1"/>
</dbReference>
<dbReference type="PANTHER" id="PTHR23232">
    <property type="entry name" value="KRAB DOMAIN C2H2 ZINC FINGER"/>
    <property type="match status" value="1"/>
</dbReference>
<protein>
    <recommendedName>
        <fullName evidence="1">KRAB domain-containing protein</fullName>
    </recommendedName>
</protein>
<sequence>MGPLQFRDVAIEFSLEEWHCLDTAQRNLYRDVMLENYRNLVFLGIPVSKPDLITCLEQGKKPWTMKRHEMVAKSPVSFLQVHSESQSPLHGI</sequence>
<name>A0A2K6AZA4_MACNE</name>
<dbReference type="PANTHER" id="PTHR23232:SF86">
    <property type="entry name" value="KRAB DOMAIN-CONTAINING PROTEIN"/>
    <property type="match status" value="1"/>
</dbReference>
<feature type="domain" description="KRAB" evidence="1">
    <location>
        <begin position="4"/>
        <end position="75"/>
    </location>
</feature>
<evidence type="ECO:0000313" key="2">
    <source>
        <dbReference type="Ensembl" id="ENSMNEP00000004485.1"/>
    </source>
</evidence>
<accession>A0A2K6AZA4</accession>
<dbReference type="Pfam" id="PF01352">
    <property type="entry name" value="KRAB"/>
    <property type="match status" value="1"/>
</dbReference>
<dbReference type="Ensembl" id="ENSMNET00000022664.1">
    <property type="protein sequence ID" value="ENSMNEP00000004485.1"/>
    <property type="gene ID" value="ENSMNEG00000020719.1"/>
</dbReference>